<dbReference type="EMBL" id="FQZQ01000027">
    <property type="protein sequence ID" value="SHK37786.1"/>
    <property type="molecule type" value="Genomic_DNA"/>
</dbReference>
<protein>
    <submittedName>
        <fullName evidence="1">Alpha-D-ribose 1-methylphosphonate 5-triphosphate diphosphatase</fullName>
    </submittedName>
</protein>
<dbReference type="RefSeq" id="WP_073256121.1">
    <property type="nucleotide sequence ID" value="NZ_FQZQ01000027.1"/>
</dbReference>
<name>A0A1M6RZ90_9RHOB</name>
<dbReference type="Proteomes" id="UP000183982">
    <property type="component" value="Unassembled WGS sequence"/>
</dbReference>
<gene>
    <name evidence="1" type="ORF">SAMN05444000_1279</name>
</gene>
<evidence type="ECO:0000313" key="1">
    <source>
        <dbReference type="EMBL" id="SHK37786.1"/>
    </source>
</evidence>
<dbReference type="NCBIfam" id="NF011984">
    <property type="entry name" value="PRK15446.1-5"/>
    <property type="match status" value="1"/>
</dbReference>
<dbReference type="PANTHER" id="PTHR43135">
    <property type="entry name" value="ALPHA-D-RIBOSE 1-METHYLPHOSPHONATE 5-TRIPHOSPHATE DIPHOSPHATASE"/>
    <property type="match status" value="1"/>
</dbReference>
<proteinExistence type="predicted"/>
<dbReference type="GO" id="GO:0016810">
    <property type="term" value="F:hydrolase activity, acting on carbon-nitrogen (but not peptide) bonds"/>
    <property type="evidence" value="ECO:0007669"/>
    <property type="project" value="InterPro"/>
</dbReference>
<dbReference type="NCBIfam" id="NF011990">
    <property type="entry name" value="PRK15446.2-6"/>
    <property type="match status" value="1"/>
</dbReference>
<dbReference type="SUPFAM" id="SSF51338">
    <property type="entry name" value="Composite domain of metallo-dependent hydrolases"/>
    <property type="match status" value="1"/>
</dbReference>
<sequence length="382" mass="41126">MTQETILANAMLVLPDETVRGALLLRDGKIQALETGTSVPSGAVDCQGDYVAPGLVELHTDNLERHLHPRPKVNWPHLPAILAHDQEMAGAGVTTVFDALRIGFFQSAARNKLRKGYAREVATELRNLGEQGTLKIRHHVHLRAETCSETLIDELADFGPEDRVGIMSLMDHTPGQRQFADMGKFETYTRGKHDLPSDGFDDYVRFLQELRSRLGQTHENAVVEAAARCGAVLASHDDTTEQQVETSVQYGARLAEFPTTVAAARASKMRGMATVLGGPNLVRGASHSGNVAAAELADLGILDIISSDYAPASLLLGAVQLGQRWDNMAKGLATVTSTPAQAVGWTDRGRLGVGLAADVIRFKLVGNVPTLQAVWCKGARVA</sequence>
<evidence type="ECO:0000313" key="2">
    <source>
        <dbReference type="Proteomes" id="UP000183982"/>
    </source>
</evidence>
<accession>A0A1M6RZ90</accession>
<dbReference type="NCBIfam" id="TIGR02318">
    <property type="entry name" value="phosphono_phnM"/>
    <property type="match status" value="1"/>
</dbReference>
<organism evidence="1 2">
    <name type="scientific">Shimia gijangensis</name>
    <dbReference type="NCBI Taxonomy" id="1470563"/>
    <lineage>
        <taxon>Bacteria</taxon>
        <taxon>Pseudomonadati</taxon>
        <taxon>Pseudomonadota</taxon>
        <taxon>Alphaproteobacteria</taxon>
        <taxon>Rhodobacterales</taxon>
        <taxon>Roseobacteraceae</taxon>
    </lineage>
</organism>
<dbReference type="STRING" id="1470563.SAMN05444000_1279"/>
<dbReference type="GO" id="GO:0019700">
    <property type="term" value="P:organic phosphonate catabolic process"/>
    <property type="evidence" value="ECO:0007669"/>
    <property type="project" value="InterPro"/>
</dbReference>
<dbReference type="Gene3D" id="2.30.40.10">
    <property type="entry name" value="Urease, subunit C, domain 1"/>
    <property type="match status" value="1"/>
</dbReference>
<reference evidence="2" key="1">
    <citation type="submission" date="2016-11" db="EMBL/GenBank/DDBJ databases">
        <authorList>
            <person name="Varghese N."/>
            <person name="Submissions S."/>
        </authorList>
    </citation>
    <scope>NUCLEOTIDE SEQUENCE [LARGE SCALE GENOMIC DNA]</scope>
    <source>
        <strain evidence="2">DSM 100564</strain>
    </source>
</reference>
<dbReference type="OrthoDB" id="9785413at2"/>
<dbReference type="SUPFAM" id="SSF51556">
    <property type="entry name" value="Metallo-dependent hydrolases"/>
    <property type="match status" value="1"/>
</dbReference>
<dbReference type="PANTHER" id="PTHR43135:SF3">
    <property type="entry name" value="ALPHA-D-RIBOSE 1-METHYLPHOSPHONATE 5-TRIPHOSPHATE DIPHOSPHATASE"/>
    <property type="match status" value="1"/>
</dbReference>
<keyword evidence="2" id="KW-1185">Reference proteome</keyword>
<dbReference type="AlphaFoldDB" id="A0A1M6RZ90"/>
<dbReference type="InterPro" id="IPR051781">
    <property type="entry name" value="Metallo-dep_Hydrolase"/>
</dbReference>
<dbReference type="InterPro" id="IPR012696">
    <property type="entry name" value="PhnM"/>
</dbReference>
<dbReference type="InterPro" id="IPR011059">
    <property type="entry name" value="Metal-dep_hydrolase_composite"/>
</dbReference>
<dbReference type="PIRSF" id="PIRSF038971">
    <property type="entry name" value="PhnM"/>
    <property type="match status" value="1"/>
</dbReference>
<dbReference type="InterPro" id="IPR032466">
    <property type="entry name" value="Metal_Hydrolase"/>
</dbReference>